<feature type="domain" description="F-box" evidence="1">
    <location>
        <begin position="153"/>
        <end position="199"/>
    </location>
</feature>
<evidence type="ECO:0000313" key="2">
    <source>
        <dbReference type="EMBL" id="KAG5398549.1"/>
    </source>
</evidence>
<gene>
    <name evidence="2" type="primary">A05p043500.1_BraROA</name>
    <name evidence="2" type="ORF">IGI04_020363</name>
</gene>
<dbReference type="PANTHER" id="PTHR31672">
    <property type="entry name" value="BNACNNG10540D PROTEIN"/>
    <property type="match status" value="1"/>
</dbReference>
<evidence type="ECO:0000313" key="3">
    <source>
        <dbReference type="Proteomes" id="UP000823674"/>
    </source>
</evidence>
<dbReference type="SMART" id="SM00256">
    <property type="entry name" value="FBOX"/>
    <property type="match status" value="2"/>
</dbReference>
<dbReference type="Proteomes" id="UP000823674">
    <property type="component" value="Chromosome A05"/>
</dbReference>
<organism evidence="2 3">
    <name type="scientific">Brassica rapa subsp. trilocularis</name>
    <dbReference type="NCBI Taxonomy" id="1813537"/>
    <lineage>
        <taxon>Eukaryota</taxon>
        <taxon>Viridiplantae</taxon>
        <taxon>Streptophyta</taxon>
        <taxon>Embryophyta</taxon>
        <taxon>Tracheophyta</taxon>
        <taxon>Spermatophyta</taxon>
        <taxon>Magnoliopsida</taxon>
        <taxon>eudicotyledons</taxon>
        <taxon>Gunneridae</taxon>
        <taxon>Pentapetalae</taxon>
        <taxon>rosids</taxon>
        <taxon>malvids</taxon>
        <taxon>Brassicales</taxon>
        <taxon>Brassicaceae</taxon>
        <taxon>Brassiceae</taxon>
        <taxon>Brassica</taxon>
    </lineage>
</organism>
<dbReference type="InterPro" id="IPR036047">
    <property type="entry name" value="F-box-like_dom_sf"/>
</dbReference>
<accession>A0ABQ7MLW0</accession>
<dbReference type="InterPro" id="IPR050796">
    <property type="entry name" value="SCF_F-box_component"/>
</dbReference>
<proteinExistence type="predicted"/>
<dbReference type="InterPro" id="IPR006527">
    <property type="entry name" value="F-box-assoc_dom_typ1"/>
</dbReference>
<comment type="caution">
    <text evidence="2">The sequence shown here is derived from an EMBL/GenBank/DDBJ whole genome shotgun (WGS) entry which is preliminary data.</text>
</comment>
<dbReference type="Pfam" id="PF00646">
    <property type="entry name" value="F-box"/>
    <property type="match status" value="2"/>
</dbReference>
<sequence>MMSKLTTELVEEILSRVPMTSMRSVRCTCRNWNTICKDATFTKKHLSQTTTSKGEILTVVMMNCSLHLMRVNLQRGGLDHPMRRKNVEKPTRNAAYIVGFGESSYFREVDLGKITTGKEGFPHACSYVPKPNVGPVSFQGAFLPAGDFSKQPCLKMNNLSKDLLEDILSRVPKTSLRKLLSTCKKWNTLSKDETFTKKHLAQSPPRTSKGEILAIVLINCSLRLMSVNLNDFDHPSIKLTGTLISLNSSDKLGITQVYHCEGLLLCVTEDYTRLVLWNPYTGEARWICVDHSKYAHALGFEEGNSCRAYKVLRFAHRVHEIYYVSSDSWRVLDVTPDWKMEVDGESNSNNYGVSLKGNVYWFAQDKEAGGNVPGFLLCFDFTTERFAPRLPLPFESYFEDEVTLSSVGEEQLAVLFQNLHTYEMEFFSGGSFLIDEERRVVVVFDGDKNVSETSRNTAYFIGEDEYFKEVDLGEVTTCEVFPHAFSYVP</sequence>
<dbReference type="SUPFAM" id="SSF81383">
    <property type="entry name" value="F-box domain"/>
    <property type="match status" value="2"/>
</dbReference>
<dbReference type="Pfam" id="PF07734">
    <property type="entry name" value="FBA_1"/>
    <property type="match status" value="2"/>
</dbReference>
<dbReference type="PANTHER" id="PTHR31672:SF13">
    <property type="entry name" value="F-BOX PROTEIN CPR30-LIKE"/>
    <property type="match status" value="1"/>
</dbReference>
<dbReference type="NCBIfam" id="TIGR01640">
    <property type="entry name" value="F_box_assoc_1"/>
    <property type="match status" value="1"/>
</dbReference>
<keyword evidence="3" id="KW-1185">Reference proteome</keyword>
<dbReference type="Gene3D" id="1.20.1280.50">
    <property type="match status" value="2"/>
</dbReference>
<evidence type="ECO:0000259" key="1">
    <source>
        <dbReference type="PROSITE" id="PS50181"/>
    </source>
</evidence>
<protein>
    <recommendedName>
        <fullName evidence="1">F-box domain-containing protein</fullName>
    </recommendedName>
</protein>
<dbReference type="PROSITE" id="PS50181">
    <property type="entry name" value="FBOX"/>
    <property type="match status" value="1"/>
</dbReference>
<name>A0ABQ7MLW0_BRACM</name>
<dbReference type="EMBL" id="JADBGQ010000005">
    <property type="protein sequence ID" value="KAG5398549.1"/>
    <property type="molecule type" value="Genomic_DNA"/>
</dbReference>
<reference evidence="2 3" key="1">
    <citation type="submission" date="2021-03" db="EMBL/GenBank/DDBJ databases">
        <authorList>
            <person name="King G.J."/>
            <person name="Bancroft I."/>
            <person name="Baten A."/>
            <person name="Bloomfield J."/>
            <person name="Borpatragohain P."/>
            <person name="He Z."/>
            <person name="Irish N."/>
            <person name="Irwin J."/>
            <person name="Liu K."/>
            <person name="Mauleon R.P."/>
            <person name="Moore J."/>
            <person name="Morris R."/>
            <person name="Ostergaard L."/>
            <person name="Wang B."/>
            <person name="Wells R."/>
        </authorList>
    </citation>
    <scope>NUCLEOTIDE SEQUENCE [LARGE SCALE GENOMIC DNA]</scope>
    <source>
        <strain evidence="2">R-o-18</strain>
        <tissue evidence="2">Leaf</tissue>
    </source>
</reference>
<feature type="non-terminal residue" evidence="2">
    <location>
        <position position="489"/>
    </location>
</feature>
<dbReference type="InterPro" id="IPR017451">
    <property type="entry name" value="F-box-assoc_interact_dom"/>
</dbReference>
<dbReference type="InterPro" id="IPR001810">
    <property type="entry name" value="F-box_dom"/>
</dbReference>